<dbReference type="PRINTS" id="PR00705">
    <property type="entry name" value="PAPAIN"/>
</dbReference>
<dbReference type="GO" id="GO:0008234">
    <property type="term" value="F:cysteine-type peptidase activity"/>
    <property type="evidence" value="ECO:0007669"/>
    <property type="project" value="UniProtKB-KW"/>
</dbReference>
<dbReference type="Pfam" id="PF08246">
    <property type="entry name" value="Inhibitor_I29"/>
    <property type="match status" value="1"/>
</dbReference>
<evidence type="ECO:0000313" key="11">
    <source>
        <dbReference type="Proteomes" id="UP000759131"/>
    </source>
</evidence>
<evidence type="ECO:0000259" key="8">
    <source>
        <dbReference type="SMART" id="SM00645"/>
    </source>
</evidence>
<keyword evidence="3" id="KW-0378">Hydrolase</keyword>
<feature type="signal peptide" evidence="7">
    <location>
        <begin position="1"/>
        <end position="18"/>
    </location>
</feature>
<dbReference type="InterPro" id="IPR000169">
    <property type="entry name" value="Pept_cys_AS"/>
</dbReference>
<evidence type="ECO:0000259" key="9">
    <source>
        <dbReference type="SMART" id="SM00848"/>
    </source>
</evidence>
<sequence length="352" mass="39031">MNILCILSLAMSALMVSAQSISQDEIEIQWQQFKLQFRNNTKFDVNSVEEDKRRQTFEANYRLIVKHNSEANAGQHSYRLGVNQFADMTADEYKQMVNGFRAHPRPPAKSVNTRTARSVKADNLPASVDWRDKGIVAPVKNQGNCGSCWAFAAIASLEGQLARKTGKLVTLSEENLVDCSATQGNNGCGGGLMDYAYEYIIAQGGVDTEASYGYKHLYDGQTVYPCAYNAANRAATVKNYTNVPMGDEEALREAVATIGPIAVAIDAQYQTFQMYESGVYDEPLCFEKMEDLDHGVTVVGYGSDNGRDYWLVRNSWDTTWGDAGYIKMYRNKNNQCGIASAATYPTGVDYKL</sequence>
<dbReference type="EMBL" id="CAJPIZ010003845">
    <property type="protein sequence ID" value="CAG2106889.1"/>
    <property type="molecule type" value="Genomic_DNA"/>
</dbReference>
<name>A0A7R9KNK7_9ACAR</name>
<keyword evidence="4" id="KW-0788">Thiol protease</keyword>
<evidence type="ECO:0008006" key="12">
    <source>
        <dbReference type="Google" id="ProtNLM"/>
    </source>
</evidence>
<dbReference type="PANTHER" id="PTHR12411">
    <property type="entry name" value="CYSTEINE PROTEASE FAMILY C1-RELATED"/>
    <property type="match status" value="1"/>
</dbReference>
<evidence type="ECO:0000256" key="4">
    <source>
        <dbReference type="ARBA" id="ARBA00022807"/>
    </source>
</evidence>
<proteinExistence type="inferred from homology"/>
<evidence type="ECO:0000256" key="2">
    <source>
        <dbReference type="ARBA" id="ARBA00022670"/>
    </source>
</evidence>
<dbReference type="EMBL" id="OC858420">
    <property type="protein sequence ID" value="CAD7626459.1"/>
    <property type="molecule type" value="Genomic_DNA"/>
</dbReference>
<dbReference type="InterPro" id="IPR000668">
    <property type="entry name" value="Peptidase_C1A_C"/>
</dbReference>
<dbReference type="InterPro" id="IPR025660">
    <property type="entry name" value="Pept_his_AS"/>
</dbReference>
<feature type="domain" description="Cathepsin propeptide inhibitor" evidence="9">
    <location>
        <begin position="30"/>
        <end position="93"/>
    </location>
</feature>
<dbReference type="SMART" id="SM00645">
    <property type="entry name" value="Pept_C1"/>
    <property type="match status" value="1"/>
</dbReference>
<protein>
    <recommendedName>
        <fullName evidence="12">Cathepsin L</fullName>
    </recommendedName>
</protein>
<keyword evidence="2" id="KW-0645">Protease</keyword>
<dbReference type="GO" id="GO:0006508">
    <property type="term" value="P:proteolysis"/>
    <property type="evidence" value="ECO:0007669"/>
    <property type="project" value="UniProtKB-KW"/>
</dbReference>
<feature type="domain" description="Peptidase C1A papain C-terminal" evidence="8">
    <location>
        <begin position="124"/>
        <end position="346"/>
    </location>
</feature>
<evidence type="ECO:0000313" key="10">
    <source>
        <dbReference type="EMBL" id="CAD7626459.1"/>
    </source>
</evidence>
<dbReference type="InterPro" id="IPR013201">
    <property type="entry name" value="Prot_inhib_I29"/>
</dbReference>
<dbReference type="CDD" id="cd02248">
    <property type="entry name" value="Peptidase_C1A"/>
    <property type="match status" value="1"/>
</dbReference>
<keyword evidence="11" id="KW-1185">Reference proteome</keyword>
<evidence type="ECO:0000256" key="1">
    <source>
        <dbReference type="ARBA" id="ARBA00008455"/>
    </source>
</evidence>
<dbReference type="Gene3D" id="3.90.70.10">
    <property type="entry name" value="Cysteine proteinases"/>
    <property type="match status" value="1"/>
</dbReference>
<dbReference type="InterPro" id="IPR013128">
    <property type="entry name" value="Peptidase_C1A"/>
</dbReference>
<gene>
    <name evidence="10" type="ORF">OSB1V03_LOCUS6892</name>
</gene>
<evidence type="ECO:0000256" key="7">
    <source>
        <dbReference type="SAM" id="SignalP"/>
    </source>
</evidence>
<feature type="chain" id="PRO_5036210961" description="Cathepsin L" evidence="7">
    <location>
        <begin position="19"/>
        <end position="352"/>
    </location>
</feature>
<accession>A0A7R9KNK7</accession>
<dbReference type="AlphaFoldDB" id="A0A7R9KNK7"/>
<dbReference type="Proteomes" id="UP000759131">
    <property type="component" value="Unassembled WGS sequence"/>
</dbReference>
<dbReference type="SUPFAM" id="SSF54001">
    <property type="entry name" value="Cysteine proteinases"/>
    <property type="match status" value="1"/>
</dbReference>
<evidence type="ECO:0000256" key="5">
    <source>
        <dbReference type="ARBA" id="ARBA00023145"/>
    </source>
</evidence>
<keyword evidence="6" id="KW-1015">Disulfide bond</keyword>
<dbReference type="FunFam" id="3.90.70.10:FF:000006">
    <property type="entry name" value="Cathepsin S"/>
    <property type="match status" value="1"/>
</dbReference>
<dbReference type="InterPro" id="IPR039417">
    <property type="entry name" value="Peptidase_C1A_papain-like"/>
</dbReference>
<evidence type="ECO:0000256" key="3">
    <source>
        <dbReference type="ARBA" id="ARBA00022801"/>
    </source>
</evidence>
<organism evidence="10">
    <name type="scientific">Medioppia subpectinata</name>
    <dbReference type="NCBI Taxonomy" id="1979941"/>
    <lineage>
        <taxon>Eukaryota</taxon>
        <taxon>Metazoa</taxon>
        <taxon>Ecdysozoa</taxon>
        <taxon>Arthropoda</taxon>
        <taxon>Chelicerata</taxon>
        <taxon>Arachnida</taxon>
        <taxon>Acari</taxon>
        <taxon>Acariformes</taxon>
        <taxon>Sarcoptiformes</taxon>
        <taxon>Oribatida</taxon>
        <taxon>Brachypylina</taxon>
        <taxon>Oppioidea</taxon>
        <taxon>Oppiidae</taxon>
        <taxon>Medioppia</taxon>
    </lineage>
</organism>
<dbReference type="OrthoDB" id="10253408at2759"/>
<keyword evidence="7" id="KW-0732">Signal</keyword>
<dbReference type="InterPro" id="IPR038765">
    <property type="entry name" value="Papain-like_cys_pep_sf"/>
</dbReference>
<dbReference type="PROSITE" id="PS00640">
    <property type="entry name" value="THIOL_PROTEASE_ASN"/>
    <property type="match status" value="1"/>
</dbReference>
<dbReference type="InterPro" id="IPR025661">
    <property type="entry name" value="Pept_asp_AS"/>
</dbReference>
<dbReference type="Pfam" id="PF00112">
    <property type="entry name" value="Peptidase_C1"/>
    <property type="match status" value="1"/>
</dbReference>
<keyword evidence="5" id="KW-0865">Zymogen</keyword>
<evidence type="ECO:0000256" key="6">
    <source>
        <dbReference type="ARBA" id="ARBA00023157"/>
    </source>
</evidence>
<dbReference type="PROSITE" id="PS00639">
    <property type="entry name" value="THIOL_PROTEASE_HIS"/>
    <property type="match status" value="1"/>
</dbReference>
<comment type="similarity">
    <text evidence="1">Belongs to the peptidase C1 family.</text>
</comment>
<dbReference type="SMART" id="SM00848">
    <property type="entry name" value="Inhibitor_I29"/>
    <property type="match status" value="1"/>
</dbReference>
<dbReference type="PROSITE" id="PS00139">
    <property type="entry name" value="THIOL_PROTEASE_CYS"/>
    <property type="match status" value="1"/>
</dbReference>
<reference evidence="10" key="1">
    <citation type="submission" date="2020-11" db="EMBL/GenBank/DDBJ databases">
        <authorList>
            <person name="Tran Van P."/>
        </authorList>
    </citation>
    <scope>NUCLEOTIDE SEQUENCE</scope>
</reference>